<keyword evidence="3" id="KW-1185">Reference proteome</keyword>
<evidence type="ECO:0000313" key="2">
    <source>
        <dbReference type="EMBL" id="KAH0776492.1"/>
    </source>
</evidence>
<dbReference type="EMBL" id="JAIVGD010000003">
    <property type="protein sequence ID" value="KAH0776492.1"/>
    <property type="molecule type" value="Genomic_DNA"/>
</dbReference>
<gene>
    <name evidence="2" type="ORF">KY290_007903</name>
</gene>
<comment type="caution">
    <text evidence="2">The sequence shown here is derived from an EMBL/GenBank/DDBJ whole genome shotgun (WGS) entry which is preliminary data.</text>
</comment>
<evidence type="ECO:0000313" key="3">
    <source>
        <dbReference type="Proteomes" id="UP000826656"/>
    </source>
</evidence>
<dbReference type="Proteomes" id="UP000826656">
    <property type="component" value="Unassembled WGS sequence"/>
</dbReference>
<reference evidence="2 3" key="1">
    <citation type="journal article" date="2021" name="bioRxiv">
        <title>Chromosome-scale and haplotype-resolved genome assembly of a tetraploid potato cultivar.</title>
        <authorList>
            <person name="Sun H."/>
            <person name="Jiao W.-B."/>
            <person name="Krause K."/>
            <person name="Campoy J.A."/>
            <person name="Goel M."/>
            <person name="Folz-Donahue K."/>
            <person name="Kukat C."/>
            <person name="Huettel B."/>
            <person name="Schneeberger K."/>
        </authorList>
    </citation>
    <scope>NUCLEOTIDE SEQUENCE [LARGE SCALE GENOMIC DNA]</scope>
    <source>
        <strain evidence="2">SolTubOtavaFocal</strain>
        <tissue evidence="2">Leaves</tissue>
    </source>
</reference>
<organism evidence="2 3">
    <name type="scientific">Solanum tuberosum</name>
    <name type="common">Potato</name>
    <dbReference type="NCBI Taxonomy" id="4113"/>
    <lineage>
        <taxon>Eukaryota</taxon>
        <taxon>Viridiplantae</taxon>
        <taxon>Streptophyta</taxon>
        <taxon>Embryophyta</taxon>
        <taxon>Tracheophyta</taxon>
        <taxon>Spermatophyta</taxon>
        <taxon>Magnoliopsida</taxon>
        <taxon>eudicotyledons</taxon>
        <taxon>Gunneridae</taxon>
        <taxon>Pentapetalae</taxon>
        <taxon>asterids</taxon>
        <taxon>lamiids</taxon>
        <taxon>Solanales</taxon>
        <taxon>Solanaceae</taxon>
        <taxon>Solanoideae</taxon>
        <taxon>Solaneae</taxon>
        <taxon>Solanum</taxon>
    </lineage>
</organism>
<proteinExistence type="predicted"/>
<feature type="region of interest" description="Disordered" evidence="1">
    <location>
        <begin position="98"/>
        <end position="122"/>
    </location>
</feature>
<name>A0ABQ7W9L4_SOLTU</name>
<sequence length="122" mass="13476">MGIDSELNKVKSSRRHKIVVLWLFQRPKVMQVALFKCDWVDVTKGRGVKDDELGFTLSSIQSDLTDLSLLEIACVQDNECDDWVRSADDGIVTETDIHSLASTNDGEANAEGGNDSENESDS</sequence>
<accession>A0ABQ7W9L4</accession>
<protein>
    <submittedName>
        <fullName evidence="2">Uncharacterized protein</fullName>
    </submittedName>
</protein>
<evidence type="ECO:0000256" key="1">
    <source>
        <dbReference type="SAM" id="MobiDB-lite"/>
    </source>
</evidence>